<proteinExistence type="evidence at transcript level"/>
<dbReference type="PROSITE" id="PS50011">
    <property type="entry name" value="PROTEIN_KINASE_DOM"/>
    <property type="match status" value="1"/>
</dbReference>
<keyword evidence="5" id="KW-0808">Transferase</keyword>
<dbReference type="GO" id="GO:0005634">
    <property type="term" value="C:nucleus"/>
    <property type="evidence" value="ECO:0007669"/>
    <property type="project" value="TreeGrafter"/>
</dbReference>
<dbReference type="PANTHER" id="PTHR24342">
    <property type="entry name" value="SERINE/THREONINE-PROTEIN KINASE 17"/>
    <property type="match status" value="1"/>
</dbReference>
<evidence type="ECO:0000256" key="14">
    <source>
        <dbReference type="SAM" id="Coils"/>
    </source>
</evidence>
<evidence type="ECO:0000313" key="17">
    <source>
        <dbReference type="EMBL" id="CAB3236238.1"/>
    </source>
</evidence>
<dbReference type="Pfam" id="PF00069">
    <property type="entry name" value="Pkinase"/>
    <property type="match status" value="1"/>
</dbReference>
<dbReference type="Gene3D" id="1.10.510.10">
    <property type="entry name" value="Transferase(Phosphotransferase) domain 1"/>
    <property type="match status" value="1"/>
</dbReference>
<keyword evidence="8 17" id="KW-0418">Kinase</keyword>
<accession>A0A6F9DB31</accession>
<dbReference type="EMBL" id="LR784354">
    <property type="protein sequence ID" value="CAB3236238.1"/>
    <property type="molecule type" value="mRNA"/>
</dbReference>
<dbReference type="PROSITE" id="PS00107">
    <property type="entry name" value="PROTEIN_KINASE_ATP"/>
    <property type="match status" value="1"/>
</dbReference>
<evidence type="ECO:0000256" key="15">
    <source>
        <dbReference type="SAM" id="MobiDB-lite"/>
    </source>
</evidence>
<keyword evidence="9 13" id="KW-0067">ATP-binding</keyword>
<dbReference type="Gene3D" id="3.30.200.20">
    <property type="entry name" value="Phosphorylase Kinase, domain 1"/>
    <property type="match status" value="1"/>
</dbReference>
<feature type="binding site" evidence="13">
    <location>
        <position position="46"/>
    </location>
    <ligand>
        <name>ATP</name>
        <dbReference type="ChEBI" id="CHEBI:30616"/>
    </ligand>
</feature>
<dbReference type="SUPFAM" id="SSF56112">
    <property type="entry name" value="Protein kinase-like (PK-like)"/>
    <property type="match status" value="1"/>
</dbReference>
<dbReference type="InterPro" id="IPR011009">
    <property type="entry name" value="Kinase-like_dom_sf"/>
</dbReference>
<dbReference type="InterPro" id="IPR017441">
    <property type="entry name" value="Protein_kinase_ATP_BS"/>
</dbReference>
<feature type="coiled-coil region" evidence="14">
    <location>
        <begin position="407"/>
        <end position="434"/>
    </location>
</feature>
<dbReference type="PROSITE" id="PS00108">
    <property type="entry name" value="PROTEIN_KINASE_ST"/>
    <property type="match status" value="1"/>
</dbReference>
<dbReference type="FunFam" id="1.10.510.10:FF:000250">
    <property type="entry name" value="Death-associated protein kinase 3"/>
    <property type="match status" value="1"/>
</dbReference>
<organism evidence="17">
    <name type="scientific">Phallusia mammillata</name>
    <dbReference type="NCBI Taxonomy" id="59560"/>
    <lineage>
        <taxon>Eukaryota</taxon>
        <taxon>Metazoa</taxon>
        <taxon>Chordata</taxon>
        <taxon>Tunicata</taxon>
        <taxon>Ascidiacea</taxon>
        <taxon>Phlebobranchia</taxon>
        <taxon>Ascidiidae</taxon>
        <taxon>Phallusia</taxon>
    </lineage>
</organism>
<dbReference type="GO" id="GO:0005524">
    <property type="term" value="F:ATP binding"/>
    <property type="evidence" value="ECO:0007669"/>
    <property type="project" value="UniProtKB-UniRule"/>
</dbReference>
<dbReference type="FunFam" id="3.30.200.20:FF:000110">
    <property type="entry name" value="Death-associated kinase 3, isoform CRA_a"/>
    <property type="match status" value="1"/>
</dbReference>
<comment type="cofactor">
    <cofactor evidence="1">
        <name>Mg(2+)</name>
        <dbReference type="ChEBI" id="CHEBI:18420"/>
    </cofactor>
</comment>
<comment type="catalytic activity">
    <reaction evidence="11">
        <text>L-seryl-[protein] + ATP = O-phospho-L-seryl-[protein] + ADP + H(+)</text>
        <dbReference type="Rhea" id="RHEA:17989"/>
        <dbReference type="Rhea" id="RHEA-COMP:9863"/>
        <dbReference type="Rhea" id="RHEA-COMP:11604"/>
        <dbReference type="ChEBI" id="CHEBI:15378"/>
        <dbReference type="ChEBI" id="CHEBI:29999"/>
        <dbReference type="ChEBI" id="CHEBI:30616"/>
        <dbReference type="ChEBI" id="CHEBI:83421"/>
        <dbReference type="ChEBI" id="CHEBI:456216"/>
        <dbReference type="EC" id="2.7.11.1"/>
    </reaction>
</comment>
<dbReference type="GO" id="GO:0043065">
    <property type="term" value="P:positive regulation of apoptotic process"/>
    <property type="evidence" value="ECO:0007669"/>
    <property type="project" value="TreeGrafter"/>
</dbReference>
<keyword evidence="3" id="KW-0723">Serine/threonine-protein kinase</keyword>
<comment type="similarity">
    <text evidence="12">Belongs to the protein kinase superfamily. CAMK Ser/Thr protein kinase family. DAP kinase subfamily.</text>
</comment>
<dbReference type="PANTHER" id="PTHR24342:SF14">
    <property type="entry name" value="DEATH-ASSOCIATED PROTEIN KINASE DAPK-1"/>
    <property type="match status" value="1"/>
</dbReference>
<evidence type="ECO:0000256" key="1">
    <source>
        <dbReference type="ARBA" id="ARBA00001946"/>
    </source>
</evidence>
<dbReference type="InterPro" id="IPR008271">
    <property type="entry name" value="Ser/Thr_kinase_AS"/>
</dbReference>
<dbReference type="EC" id="2.7.11.1" evidence="2"/>
<dbReference type="AlphaFoldDB" id="A0A6F9DB31"/>
<evidence type="ECO:0000256" key="11">
    <source>
        <dbReference type="ARBA" id="ARBA00048679"/>
    </source>
</evidence>
<evidence type="ECO:0000256" key="12">
    <source>
        <dbReference type="ARBA" id="ARBA00060827"/>
    </source>
</evidence>
<dbReference type="InterPro" id="IPR000719">
    <property type="entry name" value="Prot_kinase_dom"/>
</dbReference>
<evidence type="ECO:0000256" key="5">
    <source>
        <dbReference type="ARBA" id="ARBA00022679"/>
    </source>
</evidence>
<protein>
    <recommendedName>
        <fullName evidence="2">non-specific serine/threonine protein kinase</fullName>
        <ecNumber evidence="2">2.7.11.1</ecNumber>
    </recommendedName>
</protein>
<evidence type="ECO:0000256" key="3">
    <source>
        <dbReference type="ARBA" id="ARBA00022527"/>
    </source>
</evidence>
<feature type="domain" description="Protein kinase" evidence="16">
    <location>
        <begin position="13"/>
        <end position="275"/>
    </location>
</feature>
<evidence type="ECO:0000256" key="6">
    <source>
        <dbReference type="ARBA" id="ARBA00022703"/>
    </source>
</evidence>
<feature type="region of interest" description="Disordered" evidence="15">
    <location>
        <begin position="295"/>
        <end position="357"/>
    </location>
</feature>
<dbReference type="GO" id="GO:0006915">
    <property type="term" value="P:apoptotic process"/>
    <property type="evidence" value="ECO:0007669"/>
    <property type="project" value="UniProtKB-KW"/>
</dbReference>
<evidence type="ECO:0000256" key="13">
    <source>
        <dbReference type="PROSITE-ProRule" id="PRU10141"/>
    </source>
</evidence>
<evidence type="ECO:0000256" key="7">
    <source>
        <dbReference type="ARBA" id="ARBA00022741"/>
    </source>
</evidence>
<evidence type="ECO:0000256" key="4">
    <source>
        <dbReference type="ARBA" id="ARBA00022553"/>
    </source>
</evidence>
<keyword evidence="14" id="KW-0175">Coiled coil</keyword>
<evidence type="ECO:0000256" key="9">
    <source>
        <dbReference type="ARBA" id="ARBA00022840"/>
    </source>
</evidence>
<feature type="compositionally biased region" description="Acidic residues" evidence="15">
    <location>
        <begin position="316"/>
        <end position="333"/>
    </location>
</feature>
<dbReference type="SMART" id="SM00220">
    <property type="entry name" value="S_TKc"/>
    <property type="match status" value="1"/>
</dbReference>
<gene>
    <name evidence="17" type="primary">Dapk2</name>
</gene>
<keyword evidence="7 13" id="KW-0547">Nucleotide-binding</keyword>
<keyword evidence="6" id="KW-0053">Apoptosis</keyword>
<name>A0A6F9DB31_9ASCI</name>
<evidence type="ECO:0000256" key="8">
    <source>
        <dbReference type="ARBA" id="ARBA00022777"/>
    </source>
</evidence>
<feature type="compositionally biased region" description="Polar residues" evidence="15">
    <location>
        <begin position="301"/>
        <end position="312"/>
    </location>
</feature>
<keyword evidence="4" id="KW-0597">Phosphoprotein</keyword>
<dbReference type="GO" id="GO:0004674">
    <property type="term" value="F:protein serine/threonine kinase activity"/>
    <property type="evidence" value="ECO:0007669"/>
    <property type="project" value="UniProtKB-KW"/>
</dbReference>
<evidence type="ECO:0000256" key="2">
    <source>
        <dbReference type="ARBA" id="ARBA00012513"/>
    </source>
</evidence>
<reference evidence="17" key="1">
    <citation type="submission" date="2020-04" db="EMBL/GenBank/DDBJ databases">
        <authorList>
            <person name="Neveu A P."/>
        </authorList>
    </citation>
    <scope>NUCLEOTIDE SEQUENCE</scope>
    <source>
        <tissue evidence="17">Whole embryo</tissue>
    </source>
</reference>
<dbReference type="GO" id="GO:0035556">
    <property type="term" value="P:intracellular signal transduction"/>
    <property type="evidence" value="ECO:0007669"/>
    <property type="project" value="TreeGrafter"/>
</dbReference>
<evidence type="ECO:0000256" key="10">
    <source>
        <dbReference type="ARBA" id="ARBA00047899"/>
    </source>
</evidence>
<sequence>MVQFRQENVEDVYEITEEIGSGQFAVVRKCIEKCSGKVFAAKFIKKKRARASRRGVTKEDIEREVDILTTVGHKNIISLHEVYESNNEVVLILEMVAGGELFDFLSDKEYLTEPEAVAFMIQILNGMDYLHERNIAHFDLKPENIMLLNKDAEPHNIKLIDFGLAQRITPGMEYKNMHGTPEFVAPEIIAFEPIGLPADCWSIGVITFILLSGCSPFLGDDKSETFENITRVDYEFDDEYFADTSDLARDFIQHLLVKDQRKRFTIKDCLNHAWIKGAANYIPAWVTQEPLSPPRLECQELNGNESPTANHTQADDVNDSSDTADTEQPDFDTMDSASVPVIDDTANDTEGEGNTSRVVEVNVVRGSIPIPVIHVGDSPTSSRSSTEDQWVPRSLLENKNEETLTNLSRSRDLIKDLRHERGELERDLRVFSESTSLMSDDSVANLRQRMARRIAEIENSFNTFSDGRSKARRQMKSMFGDGRLDLLQKRFQQSKARFHNLINDGF</sequence>
<evidence type="ECO:0000259" key="16">
    <source>
        <dbReference type="PROSITE" id="PS50011"/>
    </source>
</evidence>
<comment type="catalytic activity">
    <reaction evidence="10">
        <text>L-threonyl-[protein] + ATP = O-phospho-L-threonyl-[protein] + ADP + H(+)</text>
        <dbReference type="Rhea" id="RHEA:46608"/>
        <dbReference type="Rhea" id="RHEA-COMP:11060"/>
        <dbReference type="Rhea" id="RHEA-COMP:11605"/>
        <dbReference type="ChEBI" id="CHEBI:15378"/>
        <dbReference type="ChEBI" id="CHEBI:30013"/>
        <dbReference type="ChEBI" id="CHEBI:30616"/>
        <dbReference type="ChEBI" id="CHEBI:61977"/>
        <dbReference type="ChEBI" id="CHEBI:456216"/>
        <dbReference type="EC" id="2.7.11.1"/>
    </reaction>
</comment>